<proteinExistence type="predicted"/>
<name>A0A6L2JII9_TANCI</name>
<gene>
    <name evidence="2" type="ORF">Tci_008365</name>
</gene>
<protein>
    <submittedName>
        <fullName evidence="2">Zinc finger, GRF-type</fullName>
    </submittedName>
</protein>
<comment type="caution">
    <text evidence="2">The sequence shown here is derived from an EMBL/GenBank/DDBJ whole genome shotgun (WGS) entry which is preliminary data.</text>
</comment>
<evidence type="ECO:0000313" key="2">
    <source>
        <dbReference type="EMBL" id="GEU36387.1"/>
    </source>
</evidence>
<keyword evidence="1" id="KW-0812">Transmembrane</keyword>
<sequence>MEATNCDFFGWVDLPMCKRSLDVIIELLRIRNVLEEDMEDHMLMLRKKEQMLTKTRKYPMVACAMVFVAFNYFYGV</sequence>
<reference evidence="2" key="1">
    <citation type="journal article" date="2019" name="Sci. Rep.">
        <title>Draft genome of Tanacetum cinerariifolium, the natural source of mosquito coil.</title>
        <authorList>
            <person name="Yamashiro T."/>
            <person name="Shiraishi A."/>
            <person name="Satake H."/>
            <person name="Nakayama K."/>
        </authorList>
    </citation>
    <scope>NUCLEOTIDE SEQUENCE</scope>
</reference>
<dbReference type="EMBL" id="BKCJ010000805">
    <property type="protein sequence ID" value="GEU36387.1"/>
    <property type="molecule type" value="Genomic_DNA"/>
</dbReference>
<organism evidence="2">
    <name type="scientific">Tanacetum cinerariifolium</name>
    <name type="common">Dalmatian daisy</name>
    <name type="synonym">Chrysanthemum cinerariifolium</name>
    <dbReference type="NCBI Taxonomy" id="118510"/>
    <lineage>
        <taxon>Eukaryota</taxon>
        <taxon>Viridiplantae</taxon>
        <taxon>Streptophyta</taxon>
        <taxon>Embryophyta</taxon>
        <taxon>Tracheophyta</taxon>
        <taxon>Spermatophyta</taxon>
        <taxon>Magnoliopsida</taxon>
        <taxon>eudicotyledons</taxon>
        <taxon>Gunneridae</taxon>
        <taxon>Pentapetalae</taxon>
        <taxon>asterids</taxon>
        <taxon>campanulids</taxon>
        <taxon>Asterales</taxon>
        <taxon>Asteraceae</taxon>
        <taxon>Asteroideae</taxon>
        <taxon>Anthemideae</taxon>
        <taxon>Anthemidinae</taxon>
        <taxon>Tanacetum</taxon>
    </lineage>
</organism>
<dbReference type="AlphaFoldDB" id="A0A6L2JII9"/>
<evidence type="ECO:0000256" key="1">
    <source>
        <dbReference type="SAM" id="Phobius"/>
    </source>
</evidence>
<keyword evidence="1" id="KW-0472">Membrane</keyword>
<accession>A0A6L2JII9</accession>
<keyword evidence="1" id="KW-1133">Transmembrane helix</keyword>
<feature type="transmembrane region" description="Helical" evidence="1">
    <location>
        <begin position="58"/>
        <end position="75"/>
    </location>
</feature>